<evidence type="ECO:0008006" key="3">
    <source>
        <dbReference type="Google" id="ProtNLM"/>
    </source>
</evidence>
<keyword evidence="2" id="KW-1185">Reference proteome</keyword>
<name>A0ABT8X145_9FLAO</name>
<dbReference type="RefSeq" id="WP_303282160.1">
    <property type="nucleotide sequence ID" value="NZ_BAABCZ010000010.1"/>
</dbReference>
<gene>
    <name evidence="1" type="ORF">Q4Q39_09325</name>
</gene>
<protein>
    <recommendedName>
        <fullName evidence="3">MarR family transcriptional regulator</fullName>
    </recommendedName>
</protein>
<comment type="caution">
    <text evidence="1">The sequence shown here is derived from an EMBL/GenBank/DDBJ whole genome shotgun (WGS) entry which is preliminary data.</text>
</comment>
<evidence type="ECO:0000313" key="2">
    <source>
        <dbReference type="Proteomes" id="UP001176891"/>
    </source>
</evidence>
<organism evidence="1 2">
    <name type="scientific">Flavivirga amylovorans</name>
    <dbReference type="NCBI Taxonomy" id="870486"/>
    <lineage>
        <taxon>Bacteria</taxon>
        <taxon>Pseudomonadati</taxon>
        <taxon>Bacteroidota</taxon>
        <taxon>Flavobacteriia</taxon>
        <taxon>Flavobacteriales</taxon>
        <taxon>Flavobacteriaceae</taxon>
        <taxon>Flavivirga</taxon>
    </lineage>
</organism>
<accession>A0ABT8X145</accession>
<dbReference type="EMBL" id="JAUOEM010000003">
    <property type="protein sequence ID" value="MDO5987597.1"/>
    <property type="molecule type" value="Genomic_DNA"/>
</dbReference>
<sequence length="144" mass="16756">METQKQFYPIFNNSAFYPKTLSSVLSIFYVSNQKYFTVAQLKEETQLSETEIEDALSLLHSLGDVGEKKNAFSERHFFVDTDGSIKNIKNSIKQSKCLLNVLEKILEKRNNTNEALNTFIKKAIMFYSETLDFISIKTEEYFKH</sequence>
<reference evidence="1" key="1">
    <citation type="submission" date="2023-07" db="EMBL/GenBank/DDBJ databases">
        <title>Two novel species in the genus Flavivirga.</title>
        <authorList>
            <person name="Kwon K."/>
        </authorList>
    </citation>
    <scope>NUCLEOTIDE SEQUENCE</scope>
    <source>
        <strain evidence="1">KACC 14157</strain>
    </source>
</reference>
<dbReference type="Proteomes" id="UP001176891">
    <property type="component" value="Unassembled WGS sequence"/>
</dbReference>
<evidence type="ECO:0000313" key="1">
    <source>
        <dbReference type="EMBL" id="MDO5987597.1"/>
    </source>
</evidence>
<proteinExistence type="predicted"/>